<evidence type="ECO:0000313" key="2">
    <source>
        <dbReference type="RefSeq" id="XP_031570633.1"/>
    </source>
</evidence>
<sequence>MTDEELDESLGEFYTEVKTQKGEDYSKSSLISMRHTIERYLNNPPFKRGIQLSAAKFSLSNKMLNAKIKDLKRQGKQNVQHMLNISLGDLLLLKSSPIIEISHPLSLLRNVWFHVVLYWCRRGRERQRELKPESFTLEVDEDGKCFATMTHDEVTKNHQGGVQENPTYEKNGRLYETDSPTDGYKTLKLYISKLNPECTAFFQYPRRDLE</sequence>
<dbReference type="InterPro" id="IPR052787">
    <property type="entry name" value="MAVS"/>
</dbReference>
<reference evidence="2" key="1">
    <citation type="submission" date="2025-08" db="UniProtKB">
        <authorList>
            <consortium name="RefSeq"/>
        </authorList>
    </citation>
    <scope>IDENTIFICATION</scope>
    <source>
        <tissue evidence="2">Tentacle</tissue>
    </source>
</reference>
<keyword evidence="1" id="KW-1185">Reference proteome</keyword>
<name>A0A6P8IX65_ACTTE</name>
<accession>A0A6P8IX65</accession>
<dbReference type="OrthoDB" id="5959426at2759"/>
<protein>
    <submittedName>
        <fullName evidence="2">Uncharacterized protein LOC116304966</fullName>
    </submittedName>
</protein>
<dbReference type="Proteomes" id="UP000515163">
    <property type="component" value="Unplaced"/>
</dbReference>
<dbReference type="KEGG" id="aten:116304966"/>
<dbReference type="InParanoid" id="A0A6P8IX65"/>
<dbReference type="PANTHER" id="PTHR21446:SF12">
    <property type="entry name" value="POTASSIUM CHANNEL TETRAMERIZATION DOMAIN CONTAINING 1"/>
    <property type="match status" value="1"/>
</dbReference>
<proteinExistence type="predicted"/>
<organism evidence="1 2">
    <name type="scientific">Actinia tenebrosa</name>
    <name type="common">Australian red waratah sea anemone</name>
    <dbReference type="NCBI Taxonomy" id="6105"/>
    <lineage>
        <taxon>Eukaryota</taxon>
        <taxon>Metazoa</taxon>
        <taxon>Cnidaria</taxon>
        <taxon>Anthozoa</taxon>
        <taxon>Hexacorallia</taxon>
        <taxon>Actiniaria</taxon>
        <taxon>Actiniidae</taxon>
        <taxon>Actinia</taxon>
    </lineage>
</organism>
<dbReference type="PANTHER" id="PTHR21446">
    <property type="entry name" value="DUF3504 DOMAIN-CONTAINING PROTEIN"/>
    <property type="match status" value="1"/>
</dbReference>
<dbReference type="GeneID" id="116304966"/>
<dbReference type="AlphaFoldDB" id="A0A6P8IX65"/>
<gene>
    <name evidence="2" type="primary">LOC116304966</name>
</gene>
<dbReference type="RefSeq" id="XP_031570633.1">
    <property type="nucleotide sequence ID" value="XM_031714773.1"/>
</dbReference>
<evidence type="ECO:0000313" key="1">
    <source>
        <dbReference type="Proteomes" id="UP000515163"/>
    </source>
</evidence>